<dbReference type="GO" id="GO:0008324">
    <property type="term" value="F:monoatomic cation transmembrane transporter activity"/>
    <property type="evidence" value="ECO:0007669"/>
    <property type="project" value="InterPro"/>
</dbReference>
<feature type="transmembrane region" description="Helical" evidence="9">
    <location>
        <begin position="297"/>
        <end position="316"/>
    </location>
</feature>
<evidence type="ECO:0000256" key="2">
    <source>
        <dbReference type="ARBA" id="ARBA00009137"/>
    </source>
</evidence>
<evidence type="ECO:0000256" key="8">
    <source>
        <dbReference type="ARBA" id="ARBA00023136"/>
    </source>
</evidence>
<gene>
    <name evidence="10" type="ORF">SAMN02745190_01772</name>
</gene>
<evidence type="ECO:0000256" key="6">
    <source>
        <dbReference type="ARBA" id="ARBA00022989"/>
    </source>
</evidence>
<keyword evidence="6 9" id="KW-1133">Transmembrane helix</keyword>
<dbReference type="OrthoDB" id="9810952at2"/>
<evidence type="ECO:0000256" key="4">
    <source>
        <dbReference type="ARBA" id="ARBA00022475"/>
    </source>
</evidence>
<accession>A0A1M4YJC7</accession>
<dbReference type="Proteomes" id="UP000184404">
    <property type="component" value="Unassembled WGS sequence"/>
</dbReference>
<dbReference type="GO" id="GO:0005886">
    <property type="term" value="C:plasma membrane"/>
    <property type="evidence" value="ECO:0007669"/>
    <property type="project" value="UniProtKB-SubCell"/>
</dbReference>
<name>A0A1M4YJC7_9FIRM</name>
<evidence type="ECO:0000256" key="1">
    <source>
        <dbReference type="ARBA" id="ARBA00004651"/>
    </source>
</evidence>
<dbReference type="STRING" id="1123243.SAMN02745190_01772"/>
<keyword evidence="5 9" id="KW-0812">Transmembrane</keyword>
<keyword evidence="11" id="KW-1185">Reference proteome</keyword>
<feature type="transmembrane region" description="Helical" evidence="9">
    <location>
        <begin position="69"/>
        <end position="90"/>
    </location>
</feature>
<evidence type="ECO:0000256" key="9">
    <source>
        <dbReference type="SAM" id="Phobius"/>
    </source>
</evidence>
<dbReference type="AlphaFoldDB" id="A0A1M4YJC7"/>
<evidence type="ECO:0000313" key="10">
    <source>
        <dbReference type="EMBL" id="SHF05753.1"/>
    </source>
</evidence>
<dbReference type="PANTHER" id="PTHR32024">
    <property type="entry name" value="TRK SYSTEM POTASSIUM UPTAKE PROTEIN TRKG-RELATED"/>
    <property type="match status" value="1"/>
</dbReference>
<evidence type="ECO:0000313" key="11">
    <source>
        <dbReference type="Proteomes" id="UP000184404"/>
    </source>
</evidence>
<feature type="transmembrane region" description="Helical" evidence="9">
    <location>
        <begin position="448"/>
        <end position="470"/>
    </location>
</feature>
<keyword evidence="3" id="KW-0813">Transport</keyword>
<dbReference type="InterPro" id="IPR003445">
    <property type="entry name" value="Cat_transpt"/>
</dbReference>
<dbReference type="GO" id="GO:0030001">
    <property type="term" value="P:metal ion transport"/>
    <property type="evidence" value="ECO:0007669"/>
    <property type="project" value="UniProtKB-ARBA"/>
</dbReference>
<keyword evidence="7" id="KW-0406">Ion transport</keyword>
<evidence type="ECO:0000256" key="7">
    <source>
        <dbReference type="ARBA" id="ARBA00023065"/>
    </source>
</evidence>
<evidence type="ECO:0000256" key="5">
    <source>
        <dbReference type="ARBA" id="ARBA00022692"/>
    </source>
</evidence>
<sequence>MSIRLISYLLGQTTILAGISMLIPLVYTVVKKTAEMPAFFASAIIVMCAGELFLHIGKEHPDRMNVMEGAAFMFGGSAVLAVCGMLPYLLSGNLSLVDSFFESVSNLTTTGITFFSQDSPYSLRFWGGIISWLGGLCFVMILVTILPQVVGGFGLTISREQNLMFSPVLGRMRRMAGQAAMVYLAMTAFTTLLYYIADLGPIDSLLAAMLTLSTNGGSQQMGFIVRNSVALEMAAIIAMLIASTNFLMLWQAVHHRSFKEFFSDVELRVFLLMVAVFTLIVAWHLNWTGTYDSISESLRYSLFAVVSFASTSGFIAAPVEDWPDFDRFVLLLLVFVGGCIGSSTGGLKVKRFLILFKMALSEAERTLHPHMVADIRVGEQHVSRLGVLRVLSYFFLFLATFYVFILFLTIADITMPEAAGMAVGMLSSVGTASGLYGHETLIDLPGWTKLGCCFFMLLGRLQIFGVLLLVSGTSRRQENRW</sequence>
<dbReference type="EMBL" id="FQUG01000006">
    <property type="protein sequence ID" value="SHF05753.1"/>
    <property type="molecule type" value="Genomic_DNA"/>
</dbReference>
<feature type="transmembrane region" description="Helical" evidence="9">
    <location>
        <begin position="129"/>
        <end position="155"/>
    </location>
</feature>
<comment type="similarity">
    <text evidence="2">Belongs to the TrkH potassium transport family.</text>
</comment>
<feature type="transmembrane region" description="Helical" evidence="9">
    <location>
        <begin position="328"/>
        <end position="347"/>
    </location>
</feature>
<dbReference type="RefSeq" id="WP_072935853.1">
    <property type="nucleotide sequence ID" value="NZ_FQUG01000006.1"/>
</dbReference>
<feature type="transmembrane region" description="Helical" evidence="9">
    <location>
        <begin position="233"/>
        <end position="253"/>
    </location>
</feature>
<protein>
    <submittedName>
        <fullName evidence="10">Trk system potassium uptake protein TrkH</fullName>
    </submittedName>
</protein>
<feature type="transmembrane region" description="Helical" evidence="9">
    <location>
        <begin position="36"/>
        <end position="57"/>
    </location>
</feature>
<feature type="transmembrane region" description="Helical" evidence="9">
    <location>
        <begin position="390"/>
        <end position="411"/>
    </location>
</feature>
<keyword evidence="4" id="KW-1003">Cell membrane</keyword>
<feature type="transmembrane region" description="Helical" evidence="9">
    <location>
        <begin position="265"/>
        <end position="285"/>
    </location>
</feature>
<dbReference type="Pfam" id="PF02386">
    <property type="entry name" value="TrkH"/>
    <property type="match status" value="1"/>
</dbReference>
<proteinExistence type="inferred from homology"/>
<reference evidence="10 11" key="1">
    <citation type="submission" date="2016-11" db="EMBL/GenBank/DDBJ databases">
        <authorList>
            <person name="Jaros S."/>
            <person name="Januszkiewicz K."/>
            <person name="Wedrychowicz H."/>
        </authorList>
    </citation>
    <scope>NUCLEOTIDE SEQUENCE [LARGE SCALE GENOMIC DNA]</scope>
    <source>
        <strain evidence="10 11">DSM 10502</strain>
    </source>
</reference>
<keyword evidence="8 9" id="KW-0472">Membrane</keyword>
<feature type="transmembrane region" description="Helical" evidence="9">
    <location>
        <begin position="176"/>
        <end position="197"/>
    </location>
</feature>
<organism evidence="10 11">
    <name type="scientific">Schwartzia succinivorans DSM 10502</name>
    <dbReference type="NCBI Taxonomy" id="1123243"/>
    <lineage>
        <taxon>Bacteria</taxon>
        <taxon>Bacillati</taxon>
        <taxon>Bacillota</taxon>
        <taxon>Negativicutes</taxon>
        <taxon>Selenomonadales</taxon>
        <taxon>Selenomonadaceae</taxon>
        <taxon>Schwartzia</taxon>
    </lineage>
</organism>
<evidence type="ECO:0000256" key="3">
    <source>
        <dbReference type="ARBA" id="ARBA00022448"/>
    </source>
</evidence>
<dbReference type="PANTHER" id="PTHR32024:SF2">
    <property type="entry name" value="TRK SYSTEM POTASSIUM UPTAKE PROTEIN TRKG-RELATED"/>
    <property type="match status" value="1"/>
</dbReference>
<comment type="subcellular location">
    <subcellularLocation>
        <location evidence="1">Cell membrane</location>
        <topology evidence="1">Multi-pass membrane protein</topology>
    </subcellularLocation>
</comment>
<feature type="transmembrane region" description="Helical" evidence="9">
    <location>
        <begin position="7"/>
        <end position="30"/>
    </location>
</feature>